<keyword evidence="2" id="KW-0540">Nuclease</keyword>
<keyword evidence="2" id="KW-0378">Hydrolase</keyword>
<dbReference type="Gene3D" id="3.90.75.20">
    <property type="match status" value="1"/>
</dbReference>
<name>A0A2D0IPH0_XENBU</name>
<proteinExistence type="predicted"/>
<dbReference type="EMBL" id="NIBS01000033">
    <property type="protein sequence ID" value="PHM23719.1"/>
    <property type="molecule type" value="Genomic_DNA"/>
</dbReference>
<keyword evidence="5" id="KW-1185">Reference proteome</keyword>
<dbReference type="Proteomes" id="UP000665047">
    <property type="component" value="Chromosome"/>
</dbReference>
<dbReference type="Pfam" id="PF13392">
    <property type="entry name" value="HNH_3"/>
    <property type="match status" value="1"/>
</dbReference>
<sequence length="196" mass="22851">MKFKKAFSWRSDDMPETTEAVVYVSRCGSVVKAGSYRLWNKKNQSYSVRKERIYRQSTNRGKDAKSENTRYGKYQHVCIRDRSYQVHRLVALAWIPNPDNKPQVNHINGMKSDNRVENLEWVTNLENRRHSGEKLFRNIPHGEQVGTAKLTAKDVIEIRERLKTPYKGLCRDLAAEFGVVASTITWIKQGEVWKHV</sequence>
<dbReference type="InterPro" id="IPR044925">
    <property type="entry name" value="His-Me_finger_sf"/>
</dbReference>
<feature type="domain" description="HNH nuclease" evidence="1">
    <location>
        <begin position="84"/>
        <end position="129"/>
    </location>
</feature>
<dbReference type="Proteomes" id="UP000225833">
    <property type="component" value="Unassembled WGS sequence"/>
</dbReference>
<reference evidence="3 5" key="2">
    <citation type="submission" date="2021-03" db="EMBL/GenBank/DDBJ databases">
        <title>Complete Genome Sequence Data of Xenorhabdus budapestensis strain C72, a Candidate Biological Control Agent, from China.</title>
        <authorList>
            <person name="LI B."/>
            <person name="WANG S."/>
            <person name="QIU D."/>
        </authorList>
    </citation>
    <scope>NUCLEOTIDE SEQUENCE [LARGE SCALE GENOMIC DNA]</scope>
    <source>
        <strain evidence="3 5">C-7-2</strain>
    </source>
</reference>
<dbReference type="OrthoDB" id="6631788at2"/>
<dbReference type="AlphaFoldDB" id="A0A2D0IPH0"/>
<evidence type="ECO:0000313" key="3">
    <source>
        <dbReference type="EMBL" id="QTL40992.1"/>
    </source>
</evidence>
<organism evidence="2 4">
    <name type="scientific">Xenorhabdus budapestensis</name>
    <dbReference type="NCBI Taxonomy" id="290110"/>
    <lineage>
        <taxon>Bacteria</taxon>
        <taxon>Pseudomonadati</taxon>
        <taxon>Pseudomonadota</taxon>
        <taxon>Gammaproteobacteria</taxon>
        <taxon>Enterobacterales</taxon>
        <taxon>Morganellaceae</taxon>
        <taxon>Xenorhabdus</taxon>
    </lineage>
</organism>
<gene>
    <name evidence="3" type="ORF">HGO23_06545</name>
    <name evidence="2" type="ORF">Xbud_03490</name>
</gene>
<evidence type="ECO:0000313" key="2">
    <source>
        <dbReference type="EMBL" id="PHM23719.1"/>
    </source>
</evidence>
<evidence type="ECO:0000313" key="4">
    <source>
        <dbReference type="Proteomes" id="UP000225833"/>
    </source>
</evidence>
<reference evidence="2 4" key="1">
    <citation type="journal article" date="2017" name="Nat. Microbiol.">
        <title>Natural product diversity associated with the nematode symbionts Photorhabdus and Xenorhabdus.</title>
        <authorList>
            <person name="Tobias N.J."/>
            <person name="Wolff H."/>
            <person name="Djahanschiri B."/>
            <person name="Grundmann F."/>
            <person name="Kronenwerth M."/>
            <person name="Shi Y.M."/>
            <person name="Simonyi S."/>
            <person name="Grun P."/>
            <person name="Shapiro-Ilan D."/>
            <person name="Pidot S.J."/>
            <person name="Stinear T.P."/>
            <person name="Ebersberger I."/>
            <person name="Bode H.B."/>
        </authorList>
    </citation>
    <scope>NUCLEOTIDE SEQUENCE [LARGE SCALE GENOMIC DNA]</scope>
    <source>
        <strain evidence="2 4">DSM 16342</strain>
    </source>
</reference>
<evidence type="ECO:0000259" key="1">
    <source>
        <dbReference type="Pfam" id="PF13392"/>
    </source>
</evidence>
<dbReference type="SUPFAM" id="SSF54060">
    <property type="entry name" value="His-Me finger endonucleases"/>
    <property type="match status" value="1"/>
</dbReference>
<evidence type="ECO:0000313" key="5">
    <source>
        <dbReference type="Proteomes" id="UP000665047"/>
    </source>
</evidence>
<dbReference type="EMBL" id="CP072455">
    <property type="protein sequence ID" value="QTL40992.1"/>
    <property type="molecule type" value="Genomic_DNA"/>
</dbReference>
<dbReference type="RefSeq" id="WP_099137273.1">
    <property type="nucleotide sequence ID" value="NZ_CAWNNJ010000101.1"/>
</dbReference>
<dbReference type="InterPro" id="IPR003615">
    <property type="entry name" value="HNH_nuc"/>
</dbReference>
<accession>A0A2D0IPH0</accession>
<protein>
    <submittedName>
        <fullName evidence="2 3">HNH endonuclease</fullName>
    </submittedName>
</protein>
<keyword evidence="2" id="KW-0255">Endonuclease</keyword>
<dbReference type="GO" id="GO:0004519">
    <property type="term" value="F:endonuclease activity"/>
    <property type="evidence" value="ECO:0007669"/>
    <property type="project" value="UniProtKB-KW"/>
</dbReference>